<sequence>MSGSKPGYDRGNGRQIGIIFYSTKRNGIQQSKFHVLWKYVLLMLLLRRSTDNTVFQARKRRRCDLGFVSCGREGPRMIVKVSGSFQTNKCGCLLSDP</sequence>
<reference evidence="2" key="1">
    <citation type="submission" date="2005-09" db="EMBL/GenBank/DDBJ databases">
        <authorList>
            <person name="Mural R.J."/>
            <person name="Li P.W."/>
            <person name="Adams M.D."/>
            <person name="Amanatides P.G."/>
            <person name="Baden-Tillson H."/>
            <person name="Barnstead M."/>
            <person name="Chin S.H."/>
            <person name="Dew I."/>
            <person name="Evans C.A."/>
            <person name="Ferriera S."/>
            <person name="Flanigan M."/>
            <person name="Fosler C."/>
            <person name="Glodek A."/>
            <person name="Gu Z."/>
            <person name="Holt R.A."/>
            <person name="Jennings D."/>
            <person name="Kraft C.L."/>
            <person name="Lu F."/>
            <person name="Nguyen T."/>
            <person name="Nusskern D.R."/>
            <person name="Pfannkoch C.M."/>
            <person name="Sitter C."/>
            <person name="Sutton G.G."/>
            <person name="Venter J.C."/>
            <person name="Wang Z."/>
            <person name="Woodage T."/>
            <person name="Zheng X.H."/>
            <person name="Zhong F."/>
        </authorList>
    </citation>
    <scope>NUCLEOTIDE SEQUENCE [LARGE SCALE GENOMIC DNA]</scope>
    <source>
        <strain>BN</strain>
        <strain evidence="2">Sprague-Dawley</strain>
    </source>
</reference>
<evidence type="ECO:0000313" key="2">
    <source>
        <dbReference type="Proteomes" id="UP000234681"/>
    </source>
</evidence>
<name>A6HB01_RAT</name>
<evidence type="ECO:0000313" key="1">
    <source>
        <dbReference type="EMBL" id="EDM03206.1"/>
    </source>
</evidence>
<dbReference type="AlphaFoldDB" id="A6HB01"/>
<accession>A6HB01</accession>
<protein>
    <submittedName>
        <fullName evidence="1">RCG61343</fullName>
    </submittedName>
</protein>
<proteinExistence type="predicted"/>
<gene>
    <name evidence="1" type="ORF">rCG_61343</name>
</gene>
<dbReference type="EMBL" id="CH473947">
    <property type="protein sequence ID" value="EDM03206.1"/>
    <property type="molecule type" value="Genomic_DNA"/>
</dbReference>
<dbReference type="Proteomes" id="UP000234681">
    <property type="component" value="Chromosome 6"/>
</dbReference>
<organism evidence="1 2">
    <name type="scientific">Rattus norvegicus</name>
    <name type="common">Rat</name>
    <dbReference type="NCBI Taxonomy" id="10116"/>
    <lineage>
        <taxon>Eukaryota</taxon>
        <taxon>Metazoa</taxon>
        <taxon>Chordata</taxon>
        <taxon>Craniata</taxon>
        <taxon>Vertebrata</taxon>
        <taxon>Euteleostomi</taxon>
        <taxon>Mammalia</taxon>
        <taxon>Eutheria</taxon>
        <taxon>Euarchontoglires</taxon>
        <taxon>Glires</taxon>
        <taxon>Rodentia</taxon>
        <taxon>Myomorpha</taxon>
        <taxon>Muroidea</taxon>
        <taxon>Muridae</taxon>
        <taxon>Murinae</taxon>
        <taxon>Rattus</taxon>
    </lineage>
</organism>